<dbReference type="EMBL" id="JBJQND010000005">
    <property type="protein sequence ID" value="KAL3875868.1"/>
    <property type="molecule type" value="Genomic_DNA"/>
</dbReference>
<name>A0ABD3WRJ8_SINWO</name>
<protein>
    <submittedName>
        <fullName evidence="1">Uncharacterized protein</fullName>
    </submittedName>
</protein>
<reference evidence="1 2" key="1">
    <citation type="submission" date="2024-11" db="EMBL/GenBank/DDBJ databases">
        <title>Chromosome-level genome assembly of the freshwater bivalve Anodonta woodiana.</title>
        <authorList>
            <person name="Chen X."/>
        </authorList>
    </citation>
    <scope>NUCLEOTIDE SEQUENCE [LARGE SCALE GENOMIC DNA]</scope>
    <source>
        <strain evidence="1">MN2024</strain>
        <tissue evidence="1">Gills</tissue>
    </source>
</reference>
<dbReference type="AlphaFoldDB" id="A0ABD3WRJ8"/>
<dbReference type="Proteomes" id="UP001634394">
    <property type="component" value="Unassembled WGS sequence"/>
</dbReference>
<sequence>MTDIDITDGVSIEQLLDTNSEFKVAIGGVDVRPKALKSKLTKYFRITIQHYVLLAFHPERCQQWIWGRKAEILAKLQAMKYYFGNIEALQNADLNKYLLHLKDL</sequence>
<organism evidence="1 2">
    <name type="scientific">Sinanodonta woodiana</name>
    <name type="common">Chinese pond mussel</name>
    <name type="synonym">Anodonta woodiana</name>
    <dbReference type="NCBI Taxonomy" id="1069815"/>
    <lineage>
        <taxon>Eukaryota</taxon>
        <taxon>Metazoa</taxon>
        <taxon>Spiralia</taxon>
        <taxon>Lophotrochozoa</taxon>
        <taxon>Mollusca</taxon>
        <taxon>Bivalvia</taxon>
        <taxon>Autobranchia</taxon>
        <taxon>Heteroconchia</taxon>
        <taxon>Palaeoheterodonta</taxon>
        <taxon>Unionida</taxon>
        <taxon>Unionoidea</taxon>
        <taxon>Unionidae</taxon>
        <taxon>Unioninae</taxon>
        <taxon>Sinanodonta</taxon>
    </lineage>
</organism>
<gene>
    <name evidence="1" type="ORF">ACJMK2_033777</name>
</gene>
<comment type="caution">
    <text evidence="1">The sequence shown here is derived from an EMBL/GenBank/DDBJ whole genome shotgun (WGS) entry which is preliminary data.</text>
</comment>
<evidence type="ECO:0000313" key="2">
    <source>
        <dbReference type="Proteomes" id="UP001634394"/>
    </source>
</evidence>
<accession>A0ABD3WRJ8</accession>
<proteinExistence type="predicted"/>
<keyword evidence="2" id="KW-1185">Reference proteome</keyword>
<evidence type="ECO:0000313" key="1">
    <source>
        <dbReference type="EMBL" id="KAL3875868.1"/>
    </source>
</evidence>